<gene>
    <name evidence="10" type="primary">acsA_3</name>
    <name evidence="10" type="ORF">ENKNEFLB_02128</name>
</gene>
<dbReference type="Gene3D" id="3.30.300.30">
    <property type="match status" value="1"/>
</dbReference>
<reference evidence="10 11" key="1">
    <citation type="submission" date="2021-05" db="EMBL/GenBank/DDBJ databases">
        <title>Complete genome of Nocardioides aquaticus KCTC 9944T isolated from meromictic and hypersaline Ekho Lake, Antarctica.</title>
        <authorList>
            <person name="Hwang K."/>
            <person name="Kim K.M."/>
            <person name="Choe H."/>
        </authorList>
    </citation>
    <scope>NUCLEOTIDE SEQUENCE [LARGE SCALE GENOMIC DNA]</scope>
    <source>
        <strain evidence="10 11">KCTC 9944</strain>
    </source>
</reference>
<dbReference type="Pfam" id="PF00501">
    <property type="entry name" value="AMP-binding"/>
    <property type="match status" value="1"/>
</dbReference>
<dbReference type="GO" id="GO:0003987">
    <property type="term" value="F:acetate-CoA ligase activity"/>
    <property type="evidence" value="ECO:0007669"/>
    <property type="project" value="UniProtKB-EC"/>
</dbReference>
<evidence type="ECO:0000313" key="10">
    <source>
        <dbReference type="EMBL" id="QVT79738.1"/>
    </source>
</evidence>
<protein>
    <recommendedName>
        <fullName evidence="2">acetate--CoA ligase</fullName>
        <ecNumber evidence="2">6.2.1.1</ecNumber>
    </recommendedName>
</protein>
<keyword evidence="3 10" id="KW-0436">Ligase</keyword>
<dbReference type="InterPro" id="IPR025110">
    <property type="entry name" value="AMP-bd_C"/>
</dbReference>
<accession>A0ABX8EGV5</accession>
<feature type="domain" description="AMP-dependent synthetase/ligase" evidence="7">
    <location>
        <begin position="93"/>
        <end position="467"/>
    </location>
</feature>
<keyword evidence="11" id="KW-1185">Reference proteome</keyword>
<dbReference type="InterPro" id="IPR042099">
    <property type="entry name" value="ANL_N_sf"/>
</dbReference>
<dbReference type="PANTHER" id="PTHR24095:SF14">
    <property type="entry name" value="ACETYL-COENZYME A SYNTHETASE 1"/>
    <property type="match status" value="1"/>
</dbReference>
<name>A0ABX8EGV5_9ACTN</name>
<evidence type="ECO:0000256" key="6">
    <source>
        <dbReference type="ARBA" id="ARBA00022990"/>
    </source>
</evidence>
<dbReference type="PANTHER" id="PTHR24095">
    <property type="entry name" value="ACETYL-COENZYME A SYNTHETASE"/>
    <property type="match status" value="1"/>
</dbReference>
<evidence type="ECO:0000256" key="2">
    <source>
        <dbReference type="ARBA" id="ARBA00013275"/>
    </source>
</evidence>
<evidence type="ECO:0000313" key="11">
    <source>
        <dbReference type="Proteomes" id="UP000679307"/>
    </source>
</evidence>
<comment type="similarity">
    <text evidence="1">Belongs to the ATP-dependent AMP-binding enzyme family.</text>
</comment>
<evidence type="ECO:0000259" key="9">
    <source>
        <dbReference type="Pfam" id="PF16177"/>
    </source>
</evidence>
<dbReference type="InterPro" id="IPR032387">
    <property type="entry name" value="ACAS_N"/>
</dbReference>
<keyword evidence="4" id="KW-0547">Nucleotide-binding</keyword>
<evidence type="ECO:0000259" key="7">
    <source>
        <dbReference type="Pfam" id="PF00501"/>
    </source>
</evidence>
<dbReference type="EMBL" id="CP075371">
    <property type="protein sequence ID" value="QVT79738.1"/>
    <property type="molecule type" value="Genomic_DNA"/>
</dbReference>
<keyword evidence="5" id="KW-0067">ATP-binding</keyword>
<evidence type="ECO:0000256" key="1">
    <source>
        <dbReference type="ARBA" id="ARBA00006432"/>
    </source>
</evidence>
<evidence type="ECO:0000259" key="8">
    <source>
        <dbReference type="Pfam" id="PF13193"/>
    </source>
</evidence>
<dbReference type="RefSeq" id="WP_214059148.1">
    <property type="nucleotide sequence ID" value="NZ_CP075371.1"/>
</dbReference>
<evidence type="ECO:0000256" key="5">
    <source>
        <dbReference type="ARBA" id="ARBA00022840"/>
    </source>
</evidence>
<evidence type="ECO:0000256" key="3">
    <source>
        <dbReference type="ARBA" id="ARBA00022598"/>
    </source>
</evidence>
<organism evidence="10 11">
    <name type="scientific">Nocardioides aquaticus</name>
    <dbReference type="NCBI Taxonomy" id="160826"/>
    <lineage>
        <taxon>Bacteria</taxon>
        <taxon>Bacillati</taxon>
        <taxon>Actinomycetota</taxon>
        <taxon>Actinomycetes</taxon>
        <taxon>Propionibacteriales</taxon>
        <taxon>Nocardioidaceae</taxon>
        <taxon>Nocardioides</taxon>
    </lineage>
</organism>
<evidence type="ECO:0000256" key="4">
    <source>
        <dbReference type="ARBA" id="ARBA00022741"/>
    </source>
</evidence>
<keyword evidence="6" id="KW-0007">Acetylation</keyword>
<proteinExistence type="inferred from homology"/>
<dbReference type="Gene3D" id="3.40.50.12780">
    <property type="entry name" value="N-terminal domain of ligase-like"/>
    <property type="match status" value="1"/>
</dbReference>
<dbReference type="Pfam" id="PF16177">
    <property type="entry name" value="ACAS_N"/>
    <property type="match status" value="1"/>
</dbReference>
<sequence>MSDNLTALIAAELLPLRPEWISPQYQDEAAEARALDAQDPDLYWEWVAARQRWQRPWTTLRRGELGDFEYYVGGRINVADNCVDRWAEDPVVRDRPAVIWEGEPGDTRTVTYAELADQVGRLAAGLLELGVRRGDVVAIYLPNTIEAFVAVHACNRIGAVYTILFSGFSEEATRSRLEQAEAKVVIVADGSYRRGRVVPLLETLRAARASLSVQPTTIVFDRTGSGPVLTSGEVDYDRLVRAQTEWAPMEEMDPNEPAFLIFTSGTSAKPKGVVHSVGGFLVGTWANAHWQVGPEDGDVYWVAADVGWLTFPIQAVVGGLANGMTVLCYEGALDTPTDERFFEVCEKHGVTKVLAAPTVLRVLRGVDPDKRAAHPLPALKLVTAQGEPLDSETFTWAMEGLGAGVPVINAYGQTETGSTWTYPIYGVDALKAGSAGTPVPGHACAVVDAEGRPVPAGVKGDLVITRPFPTLARTVWKDPQRYRDAYFSRFPGVYATHDEAVVDGEGHLWVLGRSDDVINIAAHRISTMEIEEVVGSVPGVLEAAVVGVPDATKGTVPVAFVRLGQGAPADTEEAILAAVPRELGRYVQLATVYVAGALPRTRTGKTMRRLLRDVAATGRATGDTSAVEDVAVLDDIIALVSKPATTQEAEA</sequence>
<dbReference type="EC" id="6.2.1.1" evidence="2"/>
<dbReference type="SUPFAM" id="SSF56801">
    <property type="entry name" value="Acetyl-CoA synthetase-like"/>
    <property type="match status" value="1"/>
</dbReference>
<feature type="domain" description="Acetyl-coenzyme A synthetase N-terminal" evidence="9">
    <location>
        <begin position="37"/>
        <end position="82"/>
    </location>
</feature>
<dbReference type="Proteomes" id="UP000679307">
    <property type="component" value="Chromosome"/>
</dbReference>
<feature type="domain" description="AMP-binding enzyme C-terminal" evidence="8">
    <location>
        <begin position="529"/>
        <end position="605"/>
    </location>
</feature>
<dbReference type="Pfam" id="PF13193">
    <property type="entry name" value="AMP-binding_C"/>
    <property type="match status" value="1"/>
</dbReference>
<dbReference type="InterPro" id="IPR000873">
    <property type="entry name" value="AMP-dep_synth/lig_dom"/>
</dbReference>
<dbReference type="InterPro" id="IPR045851">
    <property type="entry name" value="AMP-bd_C_sf"/>
</dbReference>